<feature type="compositionally biased region" description="Low complexity" evidence="10">
    <location>
        <begin position="437"/>
        <end position="458"/>
    </location>
</feature>
<evidence type="ECO:0000256" key="4">
    <source>
        <dbReference type="ARBA" id="ARBA00022787"/>
    </source>
</evidence>
<evidence type="ECO:0000256" key="2">
    <source>
        <dbReference type="ARBA" id="ARBA00022448"/>
    </source>
</evidence>
<feature type="compositionally biased region" description="Acidic residues" evidence="10">
    <location>
        <begin position="131"/>
        <end position="144"/>
    </location>
</feature>
<gene>
    <name evidence="11" type="ORF">RHOBADRAFT_55958</name>
</gene>
<feature type="compositionally biased region" description="Low complexity" evidence="10">
    <location>
        <begin position="331"/>
        <end position="340"/>
    </location>
</feature>
<organism evidence="11 12">
    <name type="scientific">Rhodotorula graminis (strain WP1)</name>
    <dbReference type="NCBI Taxonomy" id="578459"/>
    <lineage>
        <taxon>Eukaryota</taxon>
        <taxon>Fungi</taxon>
        <taxon>Dikarya</taxon>
        <taxon>Basidiomycota</taxon>
        <taxon>Pucciniomycotina</taxon>
        <taxon>Microbotryomycetes</taxon>
        <taxon>Sporidiobolales</taxon>
        <taxon>Sporidiobolaceae</taxon>
        <taxon>Rhodotorula</taxon>
    </lineage>
</organism>
<keyword evidence="4" id="KW-1000">Mitochondrion outer membrane</keyword>
<keyword evidence="6" id="KW-1133">Transmembrane helix</keyword>
<feature type="compositionally biased region" description="Low complexity" evidence="10">
    <location>
        <begin position="212"/>
        <end position="223"/>
    </location>
</feature>
<comment type="subcellular location">
    <subcellularLocation>
        <location evidence="1">Mitochondrion outer membrane</location>
        <topology evidence="1">Single-pass membrane protein</topology>
    </subcellularLocation>
</comment>
<keyword evidence="5" id="KW-0653">Protein transport</keyword>
<evidence type="ECO:0000256" key="10">
    <source>
        <dbReference type="SAM" id="MobiDB-lite"/>
    </source>
</evidence>
<evidence type="ECO:0000313" key="11">
    <source>
        <dbReference type="EMBL" id="KPV72116.1"/>
    </source>
</evidence>
<feature type="compositionally biased region" description="Basic and acidic residues" evidence="10">
    <location>
        <begin position="119"/>
        <end position="130"/>
    </location>
</feature>
<dbReference type="RefSeq" id="XP_018268165.1">
    <property type="nucleotide sequence ID" value="XM_018418101.1"/>
</dbReference>
<feature type="region of interest" description="Disordered" evidence="10">
    <location>
        <begin position="212"/>
        <end position="290"/>
    </location>
</feature>
<keyword evidence="12" id="KW-1185">Reference proteome</keyword>
<dbReference type="Pfam" id="PF10642">
    <property type="entry name" value="Tom5"/>
    <property type="match status" value="1"/>
</dbReference>
<evidence type="ECO:0000256" key="3">
    <source>
        <dbReference type="ARBA" id="ARBA00022692"/>
    </source>
</evidence>
<proteinExistence type="inferred from homology"/>
<evidence type="ECO:0000256" key="1">
    <source>
        <dbReference type="ARBA" id="ARBA00004572"/>
    </source>
</evidence>
<evidence type="ECO:0000256" key="5">
    <source>
        <dbReference type="ARBA" id="ARBA00022927"/>
    </source>
</evidence>
<dbReference type="InterPro" id="IPR019603">
    <property type="entry name" value="Tom5"/>
</dbReference>
<reference evidence="11 12" key="1">
    <citation type="journal article" date="2015" name="Front. Microbiol.">
        <title>Genome sequence of the plant growth promoting endophytic yeast Rhodotorula graminis WP1.</title>
        <authorList>
            <person name="Firrincieli A."/>
            <person name="Otillar R."/>
            <person name="Salamov A."/>
            <person name="Schmutz J."/>
            <person name="Khan Z."/>
            <person name="Redman R.S."/>
            <person name="Fleck N.D."/>
            <person name="Lindquist E."/>
            <person name="Grigoriev I.V."/>
            <person name="Doty S.L."/>
        </authorList>
    </citation>
    <scope>NUCLEOTIDE SEQUENCE [LARGE SCALE GENOMIC DNA]</scope>
    <source>
        <strain evidence="11 12">WP1</strain>
    </source>
</reference>
<evidence type="ECO:0000256" key="7">
    <source>
        <dbReference type="ARBA" id="ARBA00023128"/>
    </source>
</evidence>
<feature type="compositionally biased region" description="Basic and acidic residues" evidence="10">
    <location>
        <begin position="367"/>
        <end position="379"/>
    </location>
</feature>
<dbReference type="GO" id="GO:0006626">
    <property type="term" value="P:protein targeting to mitochondrion"/>
    <property type="evidence" value="ECO:0007669"/>
    <property type="project" value="UniProtKB-ARBA"/>
</dbReference>
<dbReference type="GO" id="GO:0005741">
    <property type="term" value="C:mitochondrial outer membrane"/>
    <property type="evidence" value="ECO:0007669"/>
    <property type="project" value="UniProtKB-SubCell"/>
</dbReference>
<feature type="compositionally biased region" description="Basic residues" evidence="10">
    <location>
        <begin position="341"/>
        <end position="355"/>
    </location>
</feature>
<evidence type="ECO:0000313" key="12">
    <source>
        <dbReference type="Proteomes" id="UP000053890"/>
    </source>
</evidence>
<sequence length="618" mass="64190">MFAGQQQGPSPAQLALAKLQARQTLKSFLVTIGVLRAAATLSPWTGVGSPGSSDFETISDAEVPPPSNAPHVPAQQSNLARSLSRRHPRASSTVDLDGSIDAAAAAAAASAGRAASSIERSDDDHLRAIEGDDEDSSALEDVDRDEGGRGRARTRRMPRDPELQRSMLEDALRSSLATLLSLAPAQATMSQSPALSHVSLASLFQPIGAAASSSSSATASRTSLDTRAPHNAKRPSPFSTSLFDPLGEEDNDDDDEQGLGDNVLVSSSSPQSSSSDEGEGTQLAPTVAYRSRAIPIVSTPARVSEPSTSAAAASFSPLVASRPLGAAPGQPSSNSPPYYSRSRRGAAPVRRRGRGRGGSASPGPASVEERRRARERAVEEGVGPAVTSDGGGQRDEAFQDMVDAARFFSDLSPRASLRAPYSSLPSSYETARPRHPPTTTATSSWAPDTASSATSTPPYYSGDEDPALASESPPRLDLSSSGAEGDGERAMLPHASQGEKAPDRAAKGVGPARDEADEAAPKKQGWFGWWRAFGTTVELKVWHLVGICGVLIGVGLGASSLIHTLAPSSWLASRLDFAHRVYASPFLAPSAPPAALVSAAQSERSSPSSSSAMSSLFL</sequence>
<feature type="region of interest" description="Disordered" evidence="10">
    <location>
        <begin position="111"/>
        <end position="163"/>
    </location>
</feature>
<comment type="similarity">
    <text evidence="9">Belongs to the Tom5 family.</text>
</comment>
<dbReference type="STRING" id="578459.A0A0P9EKB8"/>
<keyword evidence="8" id="KW-0472">Membrane</keyword>
<keyword evidence="3" id="KW-0812">Transmembrane</keyword>
<feature type="region of interest" description="Disordered" evidence="10">
    <location>
        <begin position="43"/>
        <end position="96"/>
    </location>
</feature>
<feature type="region of interest" description="Disordered" evidence="10">
    <location>
        <begin position="321"/>
        <end position="520"/>
    </location>
</feature>
<evidence type="ECO:0000256" key="8">
    <source>
        <dbReference type="ARBA" id="ARBA00023136"/>
    </source>
</evidence>
<evidence type="ECO:0000256" key="6">
    <source>
        <dbReference type="ARBA" id="ARBA00022989"/>
    </source>
</evidence>
<accession>A0A0P9EKB8</accession>
<dbReference type="OrthoDB" id="2529686at2759"/>
<dbReference type="GeneID" id="28978549"/>
<feature type="compositionally biased region" description="Acidic residues" evidence="10">
    <location>
        <begin position="246"/>
        <end position="258"/>
    </location>
</feature>
<keyword evidence="7" id="KW-0496">Mitochondrion</keyword>
<keyword evidence="2" id="KW-0813">Transport</keyword>
<dbReference type="GO" id="GO:0015031">
    <property type="term" value="P:protein transport"/>
    <property type="evidence" value="ECO:0007669"/>
    <property type="project" value="UniProtKB-KW"/>
</dbReference>
<protein>
    <submittedName>
        <fullName evidence="11">Uncharacterized protein</fullName>
    </submittedName>
</protein>
<dbReference type="Proteomes" id="UP000053890">
    <property type="component" value="Unassembled WGS sequence"/>
</dbReference>
<dbReference type="AlphaFoldDB" id="A0A0P9EKB8"/>
<dbReference type="EMBL" id="KQ474088">
    <property type="protein sequence ID" value="KPV72116.1"/>
    <property type="molecule type" value="Genomic_DNA"/>
</dbReference>
<dbReference type="OMA" id="WHLVGIC"/>
<feature type="compositionally biased region" description="Low complexity" evidence="10">
    <location>
        <begin position="259"/>
        <end position="275"/>
    </location>
</feature>
<evidence type="ECO:0000256" key="9">
    <source>
        <dbReference type="ARBA" id="ARBA00025716"/>
    </source>
</evidence>
<name>A0A0P9EKB8_RHOGW</name>